<dbReference type="EMBL" id="CALNXK010000013">
    <property type="protein sequence ID" value="CAH3045334.1"/>
    <property type="molecule type" value="Genomic_DNA"/>
</dbReference>
<proteinExistence type="predicted"/>
<reference evidence="1 2" key="1">
    <citation type="submission" date="2022-05" db="EMBL/GenBank/DDBJ databases">
        <authorList>
            <consortium name="Genoscope - CEA"/>
            <person name="William W."/>
        </authorList>
    </citation>
    <scope>NUCLEOTIDE SEQUENCE [LARGE SCALE GENOMIC DNA]</scope>
</reference>
<evidence type="ECO:0000313" key="1">
    <source>
        <dbReference type="EMBL" id="CAH3045334.1"/>
    </source>
</evidence>
<comment type="caution">
    <text evidence="1">The sequence shown here is derived from an EMBL/GenBank/DDBJ whole genome shotgun (WGS) entry which is preliminary data.</text>
</comment>
<evidence type="ECO:0008006" key="3">
    <source>
        <dbReference type="Google" id="ProtNLM"/>
    </source>
</evidence>
<organism evidence="1 2">
    <name type="scientific">Porites lobata</name>
    <dbReference type="NCBI Taxonomy" id="104759"/>
    <lineage>
        <taxon>Eukaryota</taxon>
        <taxon>Metazoa</taxon>
        <taxon>Cnidaria</taxon>
        <taxon>Anthozoa</taxon>
        <taxon>Hexacorallia</taxon>
        <taxon>Scleractinia</taxon>
        <taxon>Fungiina</taxon>
        <taxon>Poritidae</taxon>
        <taxon>Porites</taxon>
    </lineage>
</organism>
<sequence length="115" mass="12487">MAENNIPQAFSNHLSRMLPKLFPDSKIAQKYSTAATKTTCVINGAIAPHFLRETVNIIKCSPFSLLTDGSNDSGLEKMNPLTVKICDVNSGRVESRFLDMYATKGTDSATAASIF</sequence>
<keyword evidence="2" id="KW-1185">Reference proteome</keyword>
<protein>
    <recommendedName>
        <fullName evidence="3">DUF4371 domain-containing protein</fullName>
    </recommendedName>
</protein>
<gene>
    <name evidence="1" type="ORF">PLOB_00006756</name>
</gene>
<dbReference type="PANTHER" id="PTHR37162">
    <property type="entry name" value="HAT FAMILY DIMERISATION DOMAINCONTAINING PROTEIN-RELATED"/>
    <property type="match status" value="1"/>
</dbReference>
<evidence type="ECO:0000313" key="2">
    <source>
        <dbReference type="Proteomes" id="UP001159405"/>
    </source>
</evidence>
<name>A0ABN8NAL6_9CNID</name>
<dbReference type="PANTHER" id="PTHR37162:SF10">
    <property type="entry name" value="DUF4371 DOMAIN-CONTAINING PROTEIN"/>
    <property type="match status" value="1"/>
</dbReference>
<dbReference type="Proteomes" id="UP001159405">
    <property type="component" value="Unassembled WGS sequence"/>
</dbReference>
<accession>A0ABN8NAL6</accession>